<dbReference type="InterPro" id="IPR011251">
    <property type="entry name" value="Luciferase-like_dom"/>
</dbReference>
<feature type="domain" description="Luciferase-like" evidence="5">
    <location>
        <begin position="24"/>
        <end position="231"/>
    </location>
</feature>
<dbReference type="Proteomes" id="UP001432168">
    <property type="component" value="Chromosome"/>
</dbReference>
<organism evidence="6 7">
    <name type="scientific">Streptomyces pseudovenezuelae</name>
    <dbReference type="NCBI Taxonomy" id="67350"/>
    <lineage>
        <taxon>Bacteria</taxon>
        <taxon>Bacillati</taxon>
        <taxon>Actinomycetota</taxon>
        <taxon>Actinomycetes</taxon>
        <taxon>Kitasatosporales</taxon>
        <taxon>Streptomycetaceae</taxon>
        <taxon>Streptomyces</taxon>
        <taxon>Streptomyces aurantiacus group</taxon>
    </lineage>
</organism>
<sequence>MPRPFRFAVNLTAAATDEDWRSKCRRAEELGYDVILVPDHLGKIAPFPALVAAAEVTERPRLGTFVLNTGFWNPTLLAREVATVDALTGGRLELGLGTGYVQSEHDRAGLPFGSPGERVDHLRRTVEELERLLSSADHVPQPVQRPRVPLLIGGIGNRVLKLSAEHADIAAFTGATLVPGDPTGKVTPTTAEQLDERVAHYLRLAEGRKEPAELNLLIQTVVVTDDREAVATPFLHRLPDLTLRQALELPIMLIGTVEEIVAQVLAQRERYGFTYLTVLEASMEAFAPVMAHLRGRQGLSGCRNRGCRAAGRDGIGV</sequence>
<accession>A0ABZ1WRR9</accession>
<dbReference type="Gene3D" id="3.20.20.30">
    <property type="entry name" value="Luciferase-like domain"/>
    <property type="match status" value="1"/>
</dbReference>
<evidence type="ECO:0000256" key="4">
    <source>
        <dbReference type="ARBA" id="ARBA00023033"/>
    </source>
</evidence>
<evidence type="ECO:0000256" key="3">
    <source>
        <dbReference type="ARBA" id="ARBA00023002"/>
    </source>
</evidence>
<keyword evidence="2" id="KW-0288">FMN</keyword>
<proteinExistence type="predicted"/>
<dbReference type="InterPro" id="IPR019923">
    <property type="entry name" value="Lucif-like_OxRdtase_MSMEG_2516"/>
</dbReference>
<dbReference type="Pfam" id="PF00296">
    <property type="entry name" value="Bac_luciferase"/>
    <property type="match status" value="1"/>
</dbReference>
<dbReference type="EMBL" id="CP109011">
    <property type="protein sequence ID" value="WUT42142.1"/>
    <property type="molecule type" value="Genomic_DNA"/>
</dbReference>
<protein>
    <submittedName>
        <fullName evidence="6">LLM class F420-dependent oxidoreductase</fullName>
    </submittedName>
</protein>
<evidence type="ECO:0000313" key="7">
    <source>
        <dbReference type="Proteomes" id="UP001432168"/>
    </source>
</evidence>
<evidence type="ECO:0000313" key="6">
    <source>
        <dbReference type="EMBL" id="WUT42142.1"/>
    </source>
</evidence>
<keyword evidence="1" id="KW-0285">Flavoprotein</keyword>
<keyword evidence="4" id="KW-0503">Monooxygenase</keyword>
<evidence type="ECO:0000259" key="5">
    <source>
        <dbReference type="Pfam" id="PF00296"/>
    </source>
</evidence>
<evidence type="ECO:0000256" key="2">
    <source>
        <dbReference type="ARBA" id="ARBA00022643"/>
    </source>
</evidence>
<dbReference type="RefSeq" id="WP_329260638.1">
    <property type="nucleotide sequence ID" value="NZ_CP109011.1"/>
</dbReference>
<dbReference type="InterPro" id="IPR036661">
    <property type="entry name" value="Luciferase-like_sf"/>
</dbReference>
<gene>
    <name evidence="6" type="ORF">OG929_07575</name>
</gene>
<keyword evidence="7" id="KW-1185">Reference proteome</keyword>
<dbReference type="NCBIfam" id="TIGR03621">
    <property type="entry name" value="F420_MSMEG_2516"/>
    <property type="match status" value="1"/>
</dbReference>
<dbReference type="PANTHER" id="PTHR42847">
    <property type="entry name" value="ALKANESULFONATE MONOOXYGENASE"/>
    <property type="match status" value="1"/>
</dbReference>
<keyword evidence="3" id="KW-0560">Oxidoreductase</keyword>
<evidence type="ECO:0000256" key="1">
    <source>
        <dbReference type="ARBA" id="ARBA00022630"/>
    </source>
</evidence>
<dbReference type="PANTHER" id="PTHR42847:SF4">
    <property type="entry name" value="ALKANESULFONATE MONOOXYGENASE-RELATED"/>
    <property type="match status" value="1"/>
</dbReference>
<dbReference type="InterPro" id="IPR050172">
    <property type="entry name" value="SsuD_RutA_monooxygenase"/>
</dbReference>
<reference evidence="6" key="1">
    <citation type="submission" date="2022-10" db="EMBL/GenBank/DDBJ databases">
        <title>The complete genomes of actinobacterial strains from the NBC collection.</title>
        <authorList>
            <person name="Joergensen T.S."/>
            <person name="Alvarez Arevalo M."/>
            <person name="Sterndorff E.B."/>
            <person name="Faurdal D."/>
            <person name="Vuksanovic O."/>
            <person name="Mourched A.-S."/>
            <person name="Charusanti P."/>
            <person name="Shaw S."/>
            <person name="Blin K."/>
            <person name="Weber T."/>
        </authorList>
    </citation>
    <scope>NUCLEOTIDE SEQUENCE</scope>
    <source>
        <strain evidence="6">NBC_00686</strain>
    </source>
</reference>
<dbReference type="SUPFAM" id="SSF51679">
    <property type="entry name" value="Bacterial luciferase-like"/>
    <property type="match status" value="1"/>
</dbReference>
<name>A0ABZ1WRR9_9ACTN</name>